<evidence type="ECO:0000313" key="8">
    <source>
        <dbReference type="EMBL" id="EEF44340.1"/>
    </source>
</evidence>
<dbReference type="GO" id="GO:0016020">
    <property type="term" value="C:membrane"/>
    <property type="evidence" value="ECO:0007669"/>
    <property type="project" value="UniProtKB-SubCell"/>
</dbReference>
<keyword evidence="5 7" id="KW-1133">Transmembrane helix</keyword>
<dbReference type="Gene3D" id="1.20.1250.20">
    <property type="entry name" value="MFS general substrate transporter like domains"/>
    <property type="match status" value="1"/>
</dbReference>
<dbReference type="STRING" id="3988.B9RWT8"/>
<evidence type="ECO:0000256" key="7">
    <source>
        <dbReference type="SAM" id="Phobius"/>
    </source>
</evidence>
<evidence type="ECO:0000256" key="5">
    <source>
        <dbReference type="ARBA" id="ARBA00022989"/>
    </source>
</evidence>
<dbReference type="PANTHER" id="PTHR31585">
    <property type="entry name" value="FOLATE-BIOPTERIN TRANSPORTER 1, CHLOROPLASTIC"/>
    <property type="match status" value="1"/>
</dbReference>
<evidence type="ECO:0000256" key="3">
    <source>
        <dbReference type="ARBA" id="ARBA00022448"/>
    </source>
</evidence>
<sequence>MVVPSSTATKNPLSTILPKNPNLPLHTSKLSHFRLRPIQCSFHNQNPNTINKLAKPGTHLYGVITQSPVFSKKDNNTCRGYEEKRGFVQVGSQQMAVLSGFGYWVQGFRCFPWLALNFHMAHHLNLHPSLLQLVQHSGNLPMVAKPLYGILTDAVYIGGAHRIPYILIGVLLQVLSWGPLALIPATRETLPSLLACILLGNLGASIAEVANDALVAEYGQKHKMKGLQSYAFMALAVGGILGNLLGGCCLLKTPPKSMFLIFAGLLSIQLAISSTSREESLGISQSSYHNVAKKSIWDNFKKQLGDLKTALREGIISCPLTWVVASIAIVPILSGSIFCYQTQCLNLDPSFIGMSRVIGQLMLLSMTVLYDRYWKEVPMRKLIAAVQFMYAFSLLLDFILVRQINLRLGIPNEVFVCCFSGLAETLAQFKLLPFSVLLASICPKGCEGSLTSFLASTLCFSSIFSGFLGVGLASLMGITAGDYSGLPIGILIQFIAALLPLGWIQKVPSQPIIEKERKRSVSKRTRRNRRIGRVVLGSVFVYRRERESETQR</sequence>
<evidence type="ECO:0000256" key="2">
    <source>
        <dbReference type="ARBA" id="ARBA00007015"/>
    </source>
</evidence>
<dbReference type="EMBL" id="EQ973823">
    <property type="protein sequence ID" value="EEF44340.1"/>
    <property type="molecule type" value="Genomic_DNA"/>
</dbReference>
<gene>
    <name evidence="8" type="ORF">RCOM_1024300</name>
</gene>
<dbReference type="NCBIfam" id="TIGR00788">
    <property type="entry name" value="fbt"/>
    <property type="match status" value="1"/>
</dbReference>
<proteinExistence type="inferred from homology"/>
<keyword evidence="3" id="KW-0813">Transport</keyword>
<evidence type="ECO:0000256" key="6">
    <source>
        <dbReference type="ARBA" id="ARBA00023136"/>
    </source>
</evidence>
<organism evidence="8 9">
    <name type="scientific">Ricinus communis</name>
    <name type="common">Castor bean</name>
    <dbReference type="NCBI Taxonomy" id="3988"/>
    <lineage>
        <taxon>Eukaryota</taxon>
        <taxon>Viridiplantae</taxon>
        <taxon>Streptophyta</taxon>
        <taxon>Embryophyta</taxon>
        <taxon>Tracheophyta</taxon>
        <taxon>Spermatophyta</taxon>
        <taxon>Magnoliopsida</taxon>
        <taxon>eudicotyledons</taxon>
        <taxon>Gunneridae</taxon>
        <taxon>Pentapetalae</taxon>
        <taxon>rosids</taxon>
        <taxon>fabids</taxon>
        <taxon>Malpighiales</taxon>
        <taxon>Euphorbiaceae</taxon>
        <taxon>Acalyphoideae</taxon>
        <taxon>Acalypheae</taxon>
        <taxon>Ricinus</taxon>
    </lineage>
</organism>
<feature type="transmembrane region" description="Helical" evidence="7">
    <location>
        <begin position="163"/>
        <end position="183"/>
    </location>
</feature>
<feature type="transmembrane region" description="Helical" evidence="7">
    <location>
        <begin position="382"/>
        <end position="401"/>
    </location>
</feature>
<dbReference type="AlphaFoldDB" id="B9RWT8"/>
<dbReference type="GO" id="GO:0008517">
    <property type="term" value="F:folic acid transmembrane transporter activity"/>
    <property type="evidence" value="ECO:0000318"/>
    <property type="project" value="GO_Central"/>
</dbReference>
<dbReference type="OrthoDB" id="1923497at2759"/>
<keyword evidence="4 7" id="KW-0812">Transmembrane</keyword>
<dbReference type="InterPro" id="IPR039309">
    <property type="entry name" value="BT1"/>
</dbReference>
<protein>
    <submittedName>
        <fullName evidence="8">Transporter, putative</fullName>
    </submittedName>
</protein>
<dbReference type="eggNOG" id="ENOG502QSTI">
    <property type="taxonomic scope" value="Eukaryota"/>
</dbReference>
<dbReference type="InterPro" id="IPR004324">
    <property type="entry name" value="FBT"/>
</dbReference>
<feature type="transmembrane region" description="Helical" evidence="7">
    <location>
        <begin position="320"/>
        <end position="339"/>
    </location>
</feature>
<comment type="similarity">
    <text evidence="2">Belongs to the major facilitator superfamily. Folate-biopterin transporter (TC 2.A.71) family.</text>
</comment>
<name>B9RWT8_RICCO</name>
<dbReference type="PANTHER" id="PTHR31585:SF12">
    <property type="entry name" value="FOLATE-BIOPTERIN TRANSPORTER 9, CHLOROPLASTIC-RELATED"/>
    <property type="match status" value="1"/>
</dbReference>
<accession>B9RWT8</accession>
<evidence type="ECO:0000256" key="1">
    <source>
        <dbReference type="ARBA" id="ARBA00004141"/>
    </source>
</evidence>
<feature type="transmembrane region" description="Helical" evidence="7">
    <location>
        <begin position="351"/>
        <end position="370"/>
    </location>
</feature>
<keyword evidence="9" id="KW-1185">Reference proteome</keyword>
<dbReference type="OMA" id="QYSCSLP"/>
<dbReference type="InParanoid" id="B9RWT8"/>
<dbReference type="Proteomes" id="UP000008311">
    <property type="component" value="Unassembled WGS sequence"/>
</dbReference>
<evidence type="ECO:0000256" key="4">
    <source>
        <dbReference type="ARBA" id="ARBA00022692"/>
    </source>
</evidence>
<evidence type="ECO:0000313" key="9">
    <source>
        <dbReference type="Proteomes" id="UP000008311"/>
    </source>
</evidence>
<feature type="transmembrane region" description="Helical" evidence="7">
    <location>
        <begin position="230"/>
        <end position="251"/>
    </location>
</feature>
<feature type="transmembrane region" description="Helical" evidence="7">
    <location>
        <begin position="453"/>
        <end position="478"/>
    </location>
</feature>
<reference evidence="9" key="1">
    <citation type="journal article" date="2010" name="Nat. Biotechnol.">
        <title>Draft genome sequence of the oilseed species Ricinus communis.</title>
        <authorList>
            <person name="Chan A.P."/>
            <person name="Crabtree J."/>
            <person name="Zhao Q."/>
            <person name="Lorenzi H."/>
            <person name="Orvis J."/>
            <person name="Puiu D."/>
            <person name="Melake-Berhan A."/>
            <person name="Jones K.M."/>
            <person name="Redman J."/>
            <person name="Chen G."/>
            <person name="Cahoon E.B."/>
            <person name="Gedil M."/>
            <person name="Stanke M."/>
            <person name="Haas B.J."/>
            <person name="Wortman J.R."/>
            <person name="Fraser-Liggett C.M."/>
            <person name="Ravel J."/>
            <person name="Rabinowicz P.D."/>
        </authorList>
    </citation>
    <scope>NUCLEOTIDE SEQUENCE [LARGE SCALE GENOMIC DNA]</scope>
    <source>
        <strain evidence="9">cv. Hale</strain>
    </source>
</reference>
<dbReference type="Pfam" id="PF03092">
    <property type="entry name" value="BT1"/>
    <property type="match status" value="1"/>
</dbReference>
<dbReference type="KEGG" id="rcu:8265700"/>
<comment type="subcellular location">
    <subcellularLocation>
        <location evidence="1">Membrane</location>
        <topology evidence="1">Multi-pass membrane protein</topology>
    </subcellularLocation>
</comment>
<feature type="transmembrane region" description="Helical" evidence="7">
    <location>
        <begin position="484"/>
        <end position="504"/>
    </location>
</feature>
<dbReference type="SUPFAM" id="SSF103473">
    <property type="entry name" value="MFS general substrate transporter"/>
    <property type="match status" value="1"/>
</dbReference>
<dbReference type="InterPro" id="IPR036259">
    <property type="entry name" value="MFS_trans_sf"/>
</dbReference>
<dbReference type="GO" id="GO:0098838">
    <property type="term" value="P:folate transmembrane transport"/>
    <property type="evidence" value="ECO:0000318"/>
    <property type="project" value="GO_Central"/>
</dbReference>
<keyword evidence="6 7" id="KW-0472">Membrane</keyword>